<evidence type="ECO:0000313" key="1">
    <source>
        <dbReference type="EMBL" id="MBX49835.1"/>
    </source>
</evidence>
<proteinExistence type="predicted"/>
<reference evidence="1" key="1">
    <citation type="submission" date="2018-02" db="EMBL/GenBank/DDBJ databases">
        <title>Rhizophora mucronata_Transcriptome.</title>
        <authorList>
            <person name="Meera S.P."/>
            <person name="Sreeshan A."/>
            <person name="Augustine A."/>
        </authorList>
    </citation>
    <scope>NUCLEOTIDE SEQUENCE</scope>
    <source>
        <tissue evidence="1">Leaf</tissue>
    </source>
</reference>
<accession>A0A2P2P501</accession>
<dbReference type="AlphaFoldDB" id="A0A2P2P501"/>
<protein>
    <submittedName>
        <fullName evidence="1">Uncharacterized protein</fullName>
    </submittedName>
</protein>
<name>A0A2P2P501_RHIMU</name>
<dbReference type="EMBL" id="GGEC01069351">
    <property type="protein sequence ID" value="MBX49835.1"/>
    <property type="molecule type" value="Transcribed_RNA"/>
</dbReference>
<organism evidence="1">
    <name type="scientific">Rhizophora mucronata</name>
    <name type="common">Asiatic mangrove</name>
    <dbReference type="NCBI Taxonomy" id="61149"/>
    <lineage>
        <taxon>Eukaryota</taxon>
        <taxon>Viridiplantae</taxon>
        <taxon>Streptophyta</taxon>
        <taxon>Embryophyta</taxon>
        <taxon>Tracheophyta</taxon>
        <taxon>Spermatophyta</taxon>
        <taxon>Magnoliopsida</taxon>
        <taxon>eudicotyledons</taxon>
        <taxon>Gunneridae</taxon>
        <taxon>Pentapetalae</taxon>
        <taxon>rosids</taxon>
        <taxon>fabids</taxon>
        <taxon>Malpighiales</taxon>
        <taxon>Rhizophoraceae</taxon>
        <taxon>Rhizophora</taxon>
    </lineage>
</organism>
<sequence length="80" mass="9057">MNAIVLHEFSVCSPTCQKHPRSDPHQMFEANPSYFHPQLAIFPTSNYNYSRHVASSSCCLITKRKGTRSLCCPKMIKVLA</sequence>